<sequence>MLNIKNKSIVMEMERDDLWQLGTALINGIIMETKIKWRLFYKGETETGFLRYVRLQHHVIFVYLEEIYMHLERMELLDNLDDELLSLYRQKPSC</sequence>
<gene>
    <name evidence="1" type="ORF">J2T15_003650</name>
</gene>
<dbReference type="Proteomes" id="UP001229346">
    <property type="component" value="Unassembled WGS sequence"/>
</dbReference>
<evidence type="ECO:0000313" key="2">
    <source>
        <dbReference type="Proteomes" id="UP001229346"/>
    </source>
</evidence>
<dbReference type="EMBL" id="JAUSSU010000007">
    <property type="protein sequence ID" value="MDQ0114195.1"/>
    <property type="molecule type" value="Genomic_DNA"/>
</dbReference>
<evidence type="ECO:0000313" key="1">
    <source>
        <dbReference type="EMBL" id="MDQ0114195.1"/>
    </source>
</evidence>
<comment type="caution">
    <text evidence="1">The sequence shown here is derived from an EMBL/GenBank/DDBJ whole genome shotgun (WGS) entry which is preliminary data.</text>
</comment>
<name>A0ABT9U3I5_PAEHA</name>
<organism evidence="1 2">
    <name type="scientific">Paenibacillus harenae</name>
    <dbReference type="NCBI Taxonomy" id="306543"/>
    <lineage>
        <taxon>Bacteria</taxon>
        <taxon>Bacillati</taxon>
        <taxon>Bacillota</taxon>
        <taxon>Bacilli</taxon>
        <taxon>Bacillales</taxon>
        <taxon>Paenibacillaceae</taxon>
        <taxon>Paenibacillus</taxon>
    </lineage>
</organism>
<keyword evidence="2" id="KW-1185">Reference proteome</keyword>
<protein>
    <submittedName>
        <fullName evidence="1">Uncharacterized protein</fullName>
    </submittedName>
</protein>
<accession>A0ABT9U3I5</accession>
<proteinExistence type="predicted"/>
<dbReference type="RefSeq" id="WP_307205518.1">
    <property type="nucleotide sequence ID" value="NZ_JAUSSU010000007.1"/>
</dbReference>
<reference evidence="1 2" key="1">
    <citation type="submission" date="2023-07" db="EMBL/GenBank/DDBJ databases">
        <title>Sorghum-associated microbial communities from plants grown in Nebraska, USA.</title>
        <authorList>
            <person name="Schachtman D."/>
        </authorList>
    </citation>
    <scope>NUCLEOTIDE SEQUENCE [LARGE SCALE GENOMIC DNA]</scope>
    <source>
        <strain evidence="1 2">CC482</strain>
    </source>
</reference>